<dbReference type="Pfam" id="PF25191">
    <property type="entry name" value="DUF7832"/>
    <property type="match status" value="1"/>
</dbReference>
<name>L8JXR1_9BACT</name>
<dbReference type="Proteomes" id="UP000011135">
    <property type="component" value="Unassembled WGS sequence"/>
</dbReference>
<evidence type="ECO:0000313" key="3">
    <source>
        <dbReference type="Proteomes" id="UP000011135"/>
    </source>
</evidence>
<evidence type="ECO:0000313" key="2">
    <source>
        <dbReference type="EMBL" id="ELR72419.1"/>
    </source>
</evidence>
<dbReference type="eggNOG" id="ENOG5032CX0">
    <property type="taxonomic scope" value="Bacteria"/>
</dbReference>
<organism evidence="2 3">
    <name type="scientific">Fulvivirga imtechensis AK7</name>
    <dbReference type="NCBI Taxonomy" id="1237149"/>
    <lineage>
        <taxon>Bacteria</taxon>
        <taxon>Pseudomonadati</taxon>
        <taxon>Bacteroidota</taxon>
        <taxon>Cytophagia</taxon>
        <taxon>Cytophagales</taxon>
        <taxon>Fulvivirgaceae</taxon>
        <taxon>Fulvivirga</taxon>
    </lineage>
</organism>
<dbReference type="InterPro" id="IPR057154">
    <property type="entry name" value="DUF7832"/>
</dbReference>
<reference evidence="2 3" key="1">
    <citation type="submission" date="2012-12" db="EMBL/GenBank/DDBJ databases">
        <title>Genome assembly of Fulvivirga imtechensis AK7.</title>
        <authorList>
            <person name="Nupur N."/>
            <person name="Khatri I."/>
            <person name="Kumar R."/>
            <person name="Subramanian S."/>
            <person name="Pinnaka A."/>
        </authorList>
    </citation>
    <scope>NUCLEOTIDE SEQUENCE [LARGE SCALE GENOMIC DNA]</scope>
    <source>
        <strain evidence="2 3">AK7</strain>
    </source>
</reference>
<dbReference type="EMBL" id="AMZN01000023">
    <property type="protein sequence ID" value="ELR72419.1"/>
    <property type="molecule type" value="Genomic_DNA"/>
</dbReference>
<protein>
    <recommendedName>
        <fullName evidence="1">DUF7832 domain-containing protein</fullName>
    </recommendedName>
</protein>
<keyword evidence="3" id="KW-1185">Reference proteome</keyword>
<accession>L8JXR1</accession>
<proteinExistence type="predicted"/>
<feature type="domain" description="DUF7832" evidence="1">
    <location>
        <begin position="14"/>
        <end position="125"/>
    </location>
</feature>
<sequence>MTNDKKSSHIQKTIYDNAKSHFLGNFPDSLPIEQAYVHIGMYLGWIIDTALYSEYFEDEAEMQIFRFKRREISCTILSEIWDGYLGYELFNKHGNMFTYYYYGGGLYRNDYDEVLVKKLPSIYHVKDTWENYEAIKTRIDVRFQDWKKLTGNL</sequence>
<dbReference type="RefSeq" id="WP_009579008.1">
    <property type="nucleotide sequence ID" value="NZ_AMZN01000023.1"/>
</dbReference>
<dbReference type="AlphaFoldDB" id="L8JXR1"/>
<comment type="caution">
    <text evidence="2">The sequence shown here is derived from an EMBL/GenBank/DDBJ whole genome shotgun (WGS) entry which is preliminary data.</text>
</comment>
<gene>
    <name evidence="2" type="ORF">C900_01575</name>
</gene>
<dbReference type="STRING" id="1237149.C900_01575"/>
<evidence type="ECO:0000259" key="1">
    <source>
        <dbReference type="Pfam" id="PF25191"/>
    </source>
</evidence>
<dbReference type="OrthoDB" id="4827574at2"/>